<evidence type="ECO:0000256" key="8">
    <source>
        <dbReference type="ARBA" id="ARBA00022679"/>
    </source>
</evidence>
<comment type="pathway">
    <text evidence="4">Protein modification; protein glycosylation.</text>
</comment>
<dbReference type="EC" id="2.4.99.18" evidence="6"/>
<dbReference type="GO" id="GO:0016020">
    <property type="term" value="C:membrane"/>
    <property type="evidence" value="ECO:0007669"/>
    <property type="project" value="InterPro"/>
</dbReference>
<comment type="caution">
    <text evidence="19">The sequence shown here is derived from an EMBL/GenBank/DDBJ whole genome shotgun (WGS) entry which is preliminary data.</text>
</comment>
<proteinExistence type="inferred from homology"/>
<evidence type="ECO:0000256" key="9">
    <source>
        <dbReference type="ARBA" id="ARBA00022692"/>
    </source>
</evidence>
<evidence type="ECO:0000256" key="10">
    <source>
        <dbReference type="ARBA" id="ARBA00022723"/>
    </source>
</evidence>
<keyword evidence="14" id="KW-0464">Manganese</keyword>
<accession>A0A813JYP0</accession>
<feature type="region of interest" description="Disordered" evidence="16">
    <location>
        <begin position="1808"/>
        <end position="1996"/>
    </location>
</feature>
<keyword evidence="12 17" id="KW-1133">Transmembrane helix</keyword>
<dbReference type="PANTHER" id="PTHR13872">
    <property type="entry name" value="DOLICHYL-DIPHOSPHOOLIGOSACCHARIDE--PROTEIN GLYCOSYLTRANSFERASE SUBUNIT"/>
    <property type="match status" value="1"/>
</dbReference>
<feature type="domain" description="Oligosaccharyl transferase STT3 N-terminal" evidence="18">
    <location>
        <begin position="23"/>
        <end position="451"/>
    </location>
</feature>
<keyword evidence="7" id="KW-0328">Glycosyltransferase</keyword>
<evidence type="ECO:0000256" key="6">
    <source>
        <dbReference type="ARBA" id="ARBA00012605"/>
    </source>
</evidence>
<feature type="transmembrane region" description="Helical" evidence="17">
    <location>
        <begin position="1219"/>
        <end position="1241"/>
    </location>
</feature>
<evidence type="ECO:0000256" key="5">
    <source>
        <dbReference type="ARBA" id="ARBA00010810"/>
    </source>
</evidence>
<dbReference type="PANTHER" id="PTHR13872:SF1">
    <property type="entry name" value="DOLICHYL-DIPHOSPHOOLIGOSACCHARIDE--PROTEIN GLYCOSYLTRANSFERASE SUBUNIT STT3B"/>
    <property type="match status" value="1"/>
</dbReference>
<feature type="compositionally biased region" description="Pro residues" evidence="16">
    <location>
        <begin position="1956"/>
        <end position="1976"/>
    </location>
</feature>
<feature type="transmembrane region" description="Helical" evidence="17">
    <location>
        <begin position="1677"/>
        <end position="1700"/>
    </location>
</feature>
<evidence type="ECO:0000256" key="7">
    <source>
        <dbReference type="ARBA" id="ARBA00022676"/>
    </source>
</evidence>
<dbReference type="Pfam" id="PF02516">
    <property type="entry name" value="STT3"/>
    <property type="match status" value="1"/>
</dbReference>
<dbReference type="UniPathway" id="UPA00378"/>
<evidence type="ECO:0000259" key="18">
    <source>
        <dbReference type="Pfam" id="PF02516"/>
    </source>
</evidence>
<feature type="transmembrane region" description="Helical" evidence="17">
    <location>
        <begin position="1089"/>
        <end position="1112"/>
    </location>
</feature>
<feature type="transmembrane region" description="Helical" evidence="17">
    <location>
        <begin position="1643"/>
        <end position="1662"/>
    </location>
</feature>
<feature type="transmembrane region" description="Helical" evidence="17">
    <location>
        <begin position="270"/>
        <end position="288"/>
    </location>
</feature>
<dbReference type="InterPro" id="IPR003674">
    <property type="entry name" value="Oligo_trans_STT3"/>
</dbReference>
<feature type="compositionally biased region" description="Polar residues" evidence="16">
    <location>
        <begin position="1844"/>
        <end position="1855"/>
    </location>
</feature>
<protein>
    <recommendedName>
        <fullName evidence="6">dolichyl-diphosphooligosaccharide--protein glycotransferase</fullName>
        <ecNumber evidence="6">2.4.99.18</ecNumber>
    </recommendedName>
</protein>
<evidence type="ECO:0000256" key="13">
    <source>
        <dbReference type="ARBA" id="ARBA00023136"/>
    </source>
</evidence>
<evidence type="ECO:0000256" key="1">
    <source>
        <dbReference type="ARBA" id="ARBA00001936"/>
    </source>
</evidence>
<gene>
    <name evidence="19" type="ORF">PGLA2088_LOCUS24769</name>
</gene>
<feature type="compositionally biased region" description="Low complexity" evidence="16">
    <location>
        <begin position="1977"/>
        <end position="1989"/>
    </location>
</feature>
<feature type="transmembrane region" description="Helical" evidence="17">
    <location>
        <begin position="447"/>
        <end position="471"/>
    </location>
</feature>
<evidence type="ECO:0000256" key="12">
    <source>
        <dbReference type="ARBA" id="ARBA00022989"/>
    </source>
</evidence>
<evidence type="ECO:0000313" key="20">
    <source>
        <dbReference type="Proteomes" id="UP000626109"/>
    </source>
</evidence>
<keyword evidence="9 17" id="KW-0812">Transmembrane</keyword>
<keyword evidence="10" id="KW-0479">Metal-binding</keyword>
<evidence type="ECO:0000256" key="16">
    <source>
        <dbReference type="SAM" id="MobiDB-lite"/>
    </source>
</evidence>
<feature type="region of interest" description="Disordered" evidence="16">
    <location>
        <begin position="1445"/>
        <end position="1515"/>
    </location>
</feature>
<evidence type="ECO:0000256" key="17">
    <source>
        <dbReference type="SAM" id="Phobius"/>
    </source>
</evidence>
<organism evidence="19 20">
    <name type="scientific">Polarella glacialis</name>
    <name type="common">Dinoflagellate</name>
    <dbReference type="NCBI Taxonomy" id="89957"/>
    <lineage>
        <taxon>Eukaryota</taxon>
        <taxon>Sar</taxon>
        <taxon>Alveolata</taxon>
        <taxon>Dinophyceae</taxon>
        <taxon>Suessiales</taxon>
        <taxon>Suessiaceae</taxon>
        <taxon>Polarella</taxon>
    </lineage>
</organism>
<comment type="similarity">
    <text evidence="5">Belongs to the STT3 family.</text>
</comment>
<feature type="non-terminal residue" evidence="19">
    <location>
        <position position="1996"/>
    </location>
</feature>
<comment type="cofactor">
    <cofactor evidence="1">
        <name>Mn(2+)</name>
        <dbReference type="ChEBI" id="CHEBI:29035"/>
    </cofactor>
</comment>
<evidence type="ECO:0000256" key="3">
    <source>
        <dbReference type="ARBA" id="ARBA00004127"/>
    </source>
</evidence>
<keyword evidence="11" id="KW-0460">Magnesium</keyword>
<dbReference type="GO" id="GO:0004579">
    <property type="term" value="F:dolichyl-diphosphooligosaccharide-protein glycotransferase activity"/>
    <property type="evidence" value="ECO:0007669"/>
    <property type="project" value="UniProtKB-EC"/>
</dbReference>
<keyword evidence="8" id="KW-0808">Transferase</keyword>
<evidence type="ECO:0000313" key="19">
    <source>
        <dbReference type="EMBL" id="CAE8686012.1"/>
    </source>
</evidence>
<dbReference type="InterPro" id="IPR048307">
    <property type="entry name" value="STT3_N"/>
</dbReference>
<feature type="compositionally biased region" description="Gly residues" evidence="16">
    <location>
        <begin position="1484"/>
        <end position="1494"/>
    </location>
</feature>
<reference evidence="19" key="1">
    <citation type="submission" date="2021-02" db="EMBL/GenBank/DDBJ databases">
        <authorList>
            <person name="Dougan E. K."/>
            <person name="Rhodes N."/>
            <person name="Thang M."/>
            <person name="Chan C."/>
        </authorList>
    </citation>
    <scope>NUCLEOTIDE SEQUENCE</scope>
</reference>
<sequence length="1996" mass="217139">MRILRWAAVAVIGLAQLALVAYLCIWAYRIRMHAVYEYGYLIHEFDPWFNFRAAQYLAEHGWSKFAHWYDYMSWYPIGRPIGTTTYPGMQFAGVWIWEAMKHVPKVTYDVPKALIAYLPAGGASWLPGHGHLAFGPMSLNDVCVLVPAWFGASATVFLGLLTSEASGSNSAGVAAAAVMAIIPAHLMRSNAGGFDNESVAVSTFCATFWLWCRSLRTPDSWPVAILCGLAYFMAAATWGGYIFVNNLIGLHAAVLVVLGKYDSGVYRAYTLWYVIGTAGATLVPVIGWTPLRSMEQMPSLLVFLVFQLLEVCEVCRKRVKSLNLKPAHRFFLFRVGVFVLVGLIVALISMGLYSLGHFAPLGARIRGLFLKHKKTGNPLVDSVAEHQATSPSAYQQYLHESRWMAVIGIFFCWHQKTPAKFFPVLFAGVAYHFSLKMSRLMIICGPIVSMLAGYPVGIIVDWCLAQFLALICPPCGAEEHKTANLMLIPSGAHFRLVLQNLQVELWTTRRVFINLEVWRMLGLLTDRVRRYSQSDPDVQNKILGILNDKPVRRHSGDSRSAPITGGTGDDVMSALEAPGPEQRAVHVCSAVQCFLVYCRANAFGASVNMMDKYRTPNPAFTFRDLSLQQVGVGDVHFLKGASRLPQNHPLPSDNPFLLDECNTSFCDQLWLACRPKDMPGSTWYTCCDSKNPYTLCNDPPCWFSGGRCPDTSNLAKASGAAMSGARRLEARDEKTLDALVEDDSKDTWFDSFKAYNFPLKNIAEHEASDYDRAKGYSGWHPDIYQRRLQFAKINRSASEAERLLSMEEDEKSLLKEARLMTRTAEQQLVEDSFKDAEKIVAYQQMSPAIADKLKDLKQKEDDAQKAYDFQYDRNASQRVTRINVLRDTVSKSLIVQLVSNEVPLQFPTSSFLITVGKTTNLSNVHSSFVFPSAFQVPPDSPDDPTPTNPVTGFSFLYVEYTRNVYSWADSNPMTSQNKLITLFVMKANTLELEVRSSPDPIRVFADMSLYSNVMCLFWNRSAPGTAGGRWSAAGVVNDEVGCLTTHLTDFGIFIDGRTFSGTGLVDAATEWDREVYANNLIGGGDSMNLFVVAVLGMILFTSVLLILMGYVIDETRRTDLAKNKTKSRYYFDGDGLQSAQSVDDPIAYSFAEGRLPIFWLLTLWNVAVRDHAVIGCAFYHETFTRPQRLQCFLASMTGLMAINAAVHSYPGNLQQAQEYVISGVLSGLMVFPVYCGLVMMFNMKPAAVKKRLIKRAYSTREIDVINEQRQRLANQSSMLPPPGYLALPPPVQGGIPGQLTLLSMPAPLALPPLPAGMIGTSAHLALPPPPGGMSGMLSLPAMGASGRMGLPPPPKYPPPPRNAKALGPAEFMPPLDWPRNGPPPTPFPALQDASSGGTTQNFMMGSRTFQGGTGETPEDALQLPNSMPLDNEMPALPPGMYTQDSKHGMAPPDVPGAMYDGHPGTPPGGTPRSFGPATPPAGPGTPGGGVGGFGYSPAPSHRSFASSLGRTPGPSLPMVPVEQTMPLFIRGQPPPMQPSPFMTQPPGPGGMMPWQVPPGMSPPGMGTGGRPMMPPGAPTLPMVPPAPPPPPREDDQAFVRRIRLTYMEKVYKEHDKHDLLEDLDELGTETPGWVYDTMTVMPYLASSTFTLASVFVVLQYGMKFQEFQEQYWMKGTLIGLGMVLGILDLVRIVMMTLVELRKFENRRKSKAGHFLPRRIQREDDKKFQAAPPPRLWKQAVAAPPIPKGLETSMPMPPPRPQFLPKEGSAPPLPLRGMPPGALGNLPVGSIGPPRGGPGFSAAAMAASGAFEAPPPPGGRSLQGTLPRFPQGGGFGDSGPATPKSVFSATGNSRSQFMPPGGGAGTPLGPGTPQTSARGKGPPPPKMHSAGDLMKPGGGSLNVSPRNVSPRGGPPSPAHSHHSLSSLAQSLNQQVKAGLHKTPPPPPGSMPEMTGSTPPPPPAPSAPPPNYSRPPSRPNSAQSAFAKAKSFPPPPPV</sequence>
<feature type="transmembrane region" description="Helical" evidence="17">
    <location>
        <begin position="331"/>
        <end position="353"/>
    </location>
</feature>
<evidence type="ECO:0000256" key="15">
    <source>
        <dbReference type="ARBA" id="ARBA00048829"/>
    </source>
</evidence>
<feature type="compositionally biased region" description="Low complexity" evidence="16">
    <location>
        <begin position="1922"/>
        <end position="1933"/>
    </location>
</feature>
<comment type="catalytic activity">
    <reaction evidence="15">
        <text>a di-trans,poly-cis-dolichyl diphosphooligosaccharide + L-asparaginyl-[protein] = N(4)-(oligosaccharide-(1-&gt;4)-N-acetyl-beta-D-glucosaminyl-(1-&gt;4)-N-acetyl-beta-D-glucosaminyl)-L-asparaginyl-[protein] + a di-trans,poly-cis-dolichyl diphosphate + H(+)</text>
        <dbReference type="Rhea" id="RHEA:22980"/>
        <dbReference type="Rhea" id="RHEA-COMP:12804"/>
        <dbReference type="Rhea" id="RHEA-COMP:12805"/>
        <dbReference type="Rhea" id="RHEA-COMP:19506"/>
        <dbReference type="Rhea" id="RHEA-COMP:19509"/>
        <dbReference type="ChEBI" id="CHEBI:15378"/>
        <dbReference type="ChEBI" id="CHEBI:50347"/>
        <dbReference type="ChEBI" id="CHEBI:57497"/>
        <dbReference type="ChEBI" id="CHEBI:57570"/>
        <dbReference type="ChEBI" id="CHEBI:132529"/>
        <dbReference type="EC" id="2.4.99.18"/>
    </reaction>
</comment>
<dbReference type="GO" id="GO:0012505">
    <property type="term" value="C:endomembrane system"/>
    <property type="evidence" value="ECO:0007669"/>
    <property type="project" value="UniProtKB-SubCell"/>
</dbReference>
<evidence type="ECO:0000256" key="2">
    <source>
        <dbReference type="ARBA" id="ARBA00001946"/>
    </source>
</evidence>
<feature type="transmembrane region" description="Helical" evidence="17">
    <location>
        <begin position="6"/>
        <end position="28"/>
    </location>
</feature>
<dbReference type="GO" id="GO:0046872">
    <property type="term" value="F:metal ion binding"/>
    <property type="evidence" value="ECO:0007669"/>
    <property type="project" value="UniProtKB-KW"/>
</dbReference>
<comment type="cofactor">
    <cofactor evidence="2">
        <name>Mg(2+)</name>
        <dbReference type="ChEBI" id="CHEBI:18420"/>
    </cofactor>
</comment>
<feature type="transmembrane region" description="Helical" evidence="17">
    <location>
        <begin position="231"/>
        <end position="258"/>
    </location>
</feature>
<name>A0A813JYP0_POLGL</name>
<comment type="subcellular location">
    <subcellularLocation>
        <location evidence="3">Endomembrane system</location>
        <topology evidence="3">Multi-pass membrane protein</topology>
    </subcellularLocation>
</comment>
<evidence type="ECO:0000256" key="14">
    <source>
        <dbReference type="ARBA" id="ARBA00023211"/>
    </source>
</evidence>
<keyword evidence="13 17" id="KW-0472">Membrane</keyword>
<evidence type="ECO:0000256" key="11">
    <source>
        <dbReference type="ARBA" id="ARBA00022842"/>
    </source>
</evidence>
<dbReference type="Proteomes" id="UP000626109">
    <property type="component" value="Unassembled WGS sequence"/>
</dbReference>
<dbReference type="EMBL" id="CAJNNW010026520">
    <property type="protein sequence ID" value="CAE8686012.1"/>
    <property type="molecule type" value="Genomic_DNA"/>
</dbReference>
<evidence type="ECO:0000256" key="4">
    <source>
        <dbReference type="ARBA" id="ARBA00004922"/>
    </source>
</evidence>
<feature type="transmembrane region" description="Helical" evidence="17">
    <location>
        <begin position="419"/>
        <end position="435"/>
    </location>
</feature>